<sequence length="308" mass="34736">MRVSRYLVLVGALVLVTHFRGAHSNDFPARVGVNRHGQTINVNGQLIGISRQSHEHDDISVEFIGRAPNNRQTVAGRILPTTPIQQQQGVRLFTSRDSDERHDLSLEDVIGRVRNNNRQTFQMTPGGQQGVRLFRDSDERHDISIEDLVGRGLIRHNPVQSRKLPIQQGGQIFMDSDENDVSDEVNFSLLPELLRLLRPEIQNHATIVANNQGANVGQPINPQLVHYDENPSASLEFQEILSNPTFQQKIQEIDERLKRAPAARGKRLMEKYATALAIYSSPSNTGNPSISSSYFLPFLIACFWVWFC</sequence>
<keyword evidence="1" id="KW-0732">Signal</keyword>
<evidence type="ECO:0000313" key="3">
    <source>
        <dbReference type="Proteomes" id="UP000789390"/>
    </source>
</evidence>
<name>A0A8J2WQE7_9CRUS</name>
<reference evidence="2" key="1">
    <citation type="submission" date="2021-11" db="EMBL/GenBank/DDBJ databases">
        <authorList>
            <person name="Schell T."/>
        </authorList>
    </citation>
    <scope>NUCLEOTIDE SEQUENCE</scope>
    <source>
        <strain evidence="2">M5</strain>
    </source>
</reference>
<feature type="chain" id="PRO_5035185461" evidence="1">
    <location>
        <begin position="25"/>
        <end position="308"/>
    </location>
</feature>
<dbReference type="AlphaFoldDB" id="A0A8J2WQE7"/>
<dbReference type="Proteomes" id="UP000789390">
    <property type="component" value="Unassembled WGS sequence"/>
</dbReference>
<dbReference type="OrthoDB" id="6352652at2759"/>
<dbReference type="EMBL" id="CAKKLH010000277">
    <property type="protein sequence ID" value="CAH0107606.1"/>
    <property type="molecule type" value="Genomic_DNA"/>
</dbReference>
<protein>
    <submittedName>
        <fullName evidence="2">Uncharacterized protein</fullName>
    </submittedName>
</protein>
<keyword evidence="3" id="KW-1185">Reference proteome</keyword>
<accession>A0A8J2WQE7</accession>
<evidence type="ECO:0000256" key="1">
    <source>
        <dbReference type="SAM" id="SignalP"/>
    </source>
</evidence>
<proteinExistence type="predicted"/>
<evidence type="ECO:0000313" key="2">
    <source>
        <dbReference type="EMBL" id="CAH0107606.1"/>
    </source>
</evidence>
<gene>
    <name evidence="2" type="ORF">DGAL_LOCUS10926</name>
</gene>
<organism evidence="2 3">
    <name type="scientific">Daphnia galeata</name>
    <dbReference type="NCBI Taxonomy" id="27404"/>
    <lineage>
        <taxon>Eukaryota</taxon>
        <taxon>Metazoa</taxon>
        <taxon>Ecdysozoa</taxon>
        <taxon>Arthropoda</taxon>
        <taxon>Crustacea</taxon>
        <taxon>Branchiopoda</taxon>
        <taxon>Diplostraca</taxon>
        <taxon>Cladocera</taxon>
        <taxon>Anomopoda</taxon>
        <taxon>Daphniidae</taxon>
        <taxon>Daphnia</taxon>
    </lineage>
</organism>
<comment type="caution">
    <text evidence="2">The sequence shown here is derived from an EMBL/GenBank/DDBJ whole genome shotgun (WGS) entry which is preliminary data.</text>
</comment>
<feature type="signal peptide" evidence="1">
    <location>
        <begin position="1"/>
        <end position="24"/>
    </location>
</feature>